<dbReference type="EMBL" id="AZIM01000717">
    <property type="protein sequence ID" value="ETE69668.1"/>
    <property type="molecule type" value="Genomic_DNA"/>
</dbReference>
<dbReference type="PROSITE" id="PS50102">
    <property type="entry name" value="RRM"/>
    <property type="match status" value="1"/>
</dbReference>
<accession>V8P6M2</accession>
<gene>
    <name evidence="3" type="ORF">L345_04527</name>
</gene>
<protein>
    <recommendedName>
        <fullName evidence="2">RRM domain-containing protein</fullName>
    </recommendedName>
</protein>
<dbReference type="Proteomes" id="UP000018936">
    <property type="component" value="Unassembled WGS sequence"/>
</dbReference>
<dbReference type="OrthoDB" id="6159137at2759"/>
<dbReference type="Pfam" id="PF00076">
    <property type="entry name" value="RRM_1"/>
    <property type="match status" value="1"/>
</dbReference>
<dbReference type="SUPFAM" id="SSF54928">
    <property type="entry name" value="RNA-binding domain, RBD"/>
    <property type="match status" value="1"/>
</dbReference>
<feature type="domain" description="RRM" evidence="2">
    <location>
        <begin position="1"/>
        <end position="54"/>
    </location>
</feature>
<dbReference type="Gene3D" id="3.30.70.330">
    <property type="match status" value="1"/>
</dbReference>
<evidence type="ECO:0000313" key="4">
    <source>
        <dbReference type="Proteomes" id="UP000018936"/>
    </source>
</evidence>
<dbReference type="InterPro" id="IPR012677">
    <property type="entry name" value="Nucleotide-bd_a/b_plait_sf"/>
</dbReference>
<keyword evidence="1" id="KW-0694">RNA-binding</keyword>
<keyword evidence="4" id="KW-1185">Reference proteome</keyword>
<comment type="caution">
    <text evidence="3">The sequence shown here is derived from an EMBL/GenBank/DDBJ whole genome shotgun (WGS) entry which is preliminary data.</text>
</comment>
<organism evidence="3 4">
    <name type="scientific">Ophiophagus hannah</name>
    <name type="common">King cobra</name>
    <name type="synonym">Naja hannah</name>
    <dbReference type="NCBI Taxonomy" id="8665"/>
    <lineage>
        <taxon>Eukaryota</taxon>
        <taxon>Metazoa</taxon>
        <taxon>Chordata</taxon>
        <taxon>Craniata</taxon>
        <taxon>Vertebrata</taxon>
        <taxon>Euteleostomi</taxon>
        <taxon>Lepidosauria</taxon>
        <taxon>Squamata</taxon>
        <taxon>Bifurcata</taxon>
        <taxon>Unidentata</taxon>
        <taxon>Episquamata</taxon>
        <taxon>Toxicofera</taxon>
        <taxon>Serpentes</taxon>
        <taxon>Colubroidea</taxon>
        <taxon>Elapidae</taxon>
        <taxon>Elapinae</taxon>
        <taxon>Ophiophagus</taxon>
    </lineage>
</organism>
<dbReference type="InterPro" id="IPR035979">
    <property type="entry name" value="RBD_domain_sf"/>
</dbReference>
<evidence type="ECO:0000259" key="2">
    <source>
        <dbReference type="PROSITE" id="PS50102"/>
    </source>
</evidence>
<name>V8P6M2_OPHHA</name>
<evidence type="ECO:0000313" key="3">
    <source>
        <dbReference type="EMBL" id="ETE69668.1"/>
    </source>
</evidence>
<proteinExistence type="predicted"/>
<feature type="non-terminal residue" evidence="3">
    <location>
        <position position="1"/>
    </location>
</feature>
<evidence type="ECO:0000256" key="1">
    <source>
        <dbReference type="PROSITE-ProRule" id="PRU00176"/>
    </source>
</evidence>
<reference evidence="3 4" key="1">
    <citation type="journal article" date="2013" name="Proc. Natl. Acad. Sci. U.S.A.">
        <title>The king cobra genome reveals dynamic gene evolution and adaptation in the snake venom system.</title>
        <authorList>
            <person name="Vonk F.J."/>
            <person name="Casewell N.R."/>
            <person name="Henkel C.V."/>
            <person name="Heimberg A.M."/>
            <person name="Jansen H.J."/>
            <person name="McCleary R.J."/>
            <person name="Kerkkamp H.M."/>
            <person name="Vos R.A."/>
            <person name="Guerreiro I."/>
            <person name="Calvete J.J."/>
            <person name="Wuster W."/>
            <person name="Woods A.E."/>
            <person name="Logan J.M."/>
            <person name="Harrison R.A."/>
            <person name="Castoe T.A."/>
            <person name="de Koning A.P."/>
            <person name="Pollock D.D."/>
            <person name="Yandell M."/>
            <person name="Calderon D."/>
            <person name="Renjifo C."/>
            <person name="Currier R.B."/>
            <person name="Salgado D."/>
            <person name="Pla D."/>
            <person name="Sanz L."/>
            <person name="Hyder A.S."/>
            <person name="Ribeiro J.M."/>
            <person name="Arntzen J.W."/>
            <person name="van den Thillart G.E."/>
            <person name="Boetzer M."/>
            <person name="Pirovano W."/>
            <person name="Dirks R.P."/>
            <person name="Spaink H.P."/>
            <person name="Duboule D."/>
            <person name="McGlinn E."/>
            <person name="Kini R.M."/>
            <person name="Richardson M.K."/>
        </authorList>
    </citation>
    <scope>NUCLEOTIDE SEQUENCE</scope>
    <source>
        <tissue evidence="3">Blood</tissue>
    </source>
</reference>
<sequence length="99" mass="11294">MGELREYFTQFGPVKKCILPFNTETGFHKGFGWIGFATEESRNNALLKDHMFEGSQNHRGYWATWISGKAPPSPKSYTEIKMNRLPIPPGTNHLRIGKP</sequence>
<dbReference type="AlphaFoldDB" id="V8P6M2"/>
<dbReference type="GO" id="GO:0003723">
    <property type="term" value="F:RNA binding"/>
    <property type="evidence" value="ECO:0007669"/>
    <property type="project" value="UniProtKB-UniRule"/>
</dbReference>
<dbReference type="InterPro" id="IPR000504">
    <property type="entry name" value="RRM_dom"/>
</dbReference>